<proteinExistence type="predicted"/>
<dbReference type="EMBL" id="AKWY02000034">
    <property type="protein sequence ID" value="EQA69949.1"/>
    <property type="molecule type" value="Genomic_DNA"/>
</dbReference>
<name>T0FIQ1_9LEPT</name>
<protein>
    <submittedName>
        <fullName evidence="1">Uncharacterized protein</fullName>
    </submittedName>
</protein>
<gene>
    <name evidence="1" type="ORF">LEP1GSC059_1963</name>
</gene>
<organism evidence="1">
    <name type="scientific">Leptospira noguchii serovar Panama str. CZ214</name>
    <dbReference type="NCBI Taxonomy" id="1001595"/>
    <lineage>
        <taxon>Bacteria</taxon>
        <taxon>Pseudomonadati</taxon>
        <taxon>Spirochaetota</taxon>
        <taxon>Spirochaetia</taxon>
        <taxon>Leptospirales</taxon>
        <taxon>Leptospiraceae</taxon>
        <taxon>Leptospira</taxon>
    </lineage>
</organism>
<reference evidence="1" key="1">
    <citation type="submission" date="2013-05" db="EMBL/GenBank/DDBJ databases">
        <authorList>
            <person name="Harkins D.M."/>
            <person name="Durkin A.S."/>
            <person name="Brinkac L.M."/>
            <person name="Haft D.H."/>
            <person name="Selengut J.D."/>
            <person name="Sanka R."/>
            <person name="DePew J."/>
            <person name="Purushe J."/>
            <person name="Hartskeerl R.A."/>
            <person name="Ahmed A."/>
            <person name="van der Linden H."/>
            <person name="Goris M.G.A."/>
            <person name="Vinetz J.M."/>
            <person name="Sutton G.G."/>
            <person name="Nierman W.C."/>
            <person name="Fouts D.E."/>
        </authorList>
    </citation>
    <scope>NUCLEOTIDE SEQUENCE [LARGE SCALE GENOMIC DNA]</scope>
    <source>
        <strain evidence="1">CZ214</strain>
    </source>
</reference>
<accession>T0FIQ1</accession>
<dbReference type="Proteomes" id="UP000015442">
    <property type="component" value="Unassembled WGS sequence"/>
</dbReference>
<evidence type="ECO:0000313" key="1">
    <source>
        <dbReference type="EMBL" id="EQA69949.1"/>
    </source>
</evidence>
<sequence length="217" mass="26594">MLFRKIKSNMKNESIDNEFPKHVIRNILDGVRIRHYQRKRWAESRNQKLSITRNWSQCLRNNKSKLTKLFLKGNIIPKSPNLWNGYLRLQKIKLKNMYDLYTFWQMTEVRNLEKLNNRKCFKRKDGHWILASKMQVQKLNRRKELTNVKIAKSKGYHIKLQLQKLRNSYRRFQNNKESTEWNKTFIVTLRKFDDRKEKDWSIACRIIVNKMNRHLTL</sequence>
<dbReference type="AlphaFoldDB" id="T0FIQ1"/>
<comment type="caution">
    <text evidence="1">The sequence shown here is derived from an EMBL/GenBank/DDBJ whole genome shotgun (WGS) entry which is preliminary data.</text>
</comment>